<evidence type="ECO:0000256" key="1">
    <source>
        <dbReference type="SAM" id="Phobius"/>
    </source>
</evidence>
<name>A0A1W2AU79_9RHOB</name>
<gene>
    <name evidence="2" type="ORF">SAMN06295998_103295</name>
</gene>
<feature type="transmembrane region" description="Helical" evidence="1">
    <location>
        <begin position="6"/>
        <end position="27"/>
    </location>
</feature>
<dbReference type="Proteomes" id="UP000192330">
    <property type="component" value="Unassembled WGS sequence"/>
</dbReference>
<keyword evidence="1" id="KW-0812">Transmembrane</keyword>
<dbReference type="OrthoDB" id="9975884at2"/>
<feature type="transmembrane region" description="Helical" evidence="1">
    <location>
        <begin position="91"/>
        <end position="112"/>
    </location>
</feature>
<accession>A0A1W2AU79</accession>
<dbReference type="EMBL" id="FWYD01000003">
    <property type="protein sequence ID" value="SMC64287.1"/>
    <property type="molecule type" value="Genomic_DNA"/>
</dbReference>
<keyword evidence="1" id="KW-0472">Membrane</keyword>
<reference evidence="2 3" key="1">
    <citation type="submission" date="2017-04" db="EMBL/GenBank/DDBJ databases">
        <authorList>
            <person name="Afonso C.L."/>
            <person name="Miller P.J."/>
            <person name="Scott M.A."/>
            <person name="Spackman E."/>
            <person name="Goraichik I."/>
            <person name="Dimitrov K.M."/>
            <person name="Suarez D.L."/>
            <person name="Swayne D.E."/>
        </authorList>
    </citation>
    <scope>NUCLEOTIDE SEQUENCE [LARGE SCALE GENOMIC DNA]</scope>
    <source>
        <strain evidence="2 3">CGMCC 1.12644</strain>
    </source>
</reference>
<evidence type="ECO:0000313" key="2">
    <source>
        <dbReference type="EMBL" id="SMC64287.1"/>
    </source>
</evidence>
<dbReference type="STRING" id="1387277.SAMN06295998_103295"/>
<organism evidence="2 3">
    <name type="scientific">Primorskyibacter flagellatus</name>
    <dbReference type="NCBI Taxonomy" id="1387277"/>
    <lineage>
        <taxon>Bacteria</taxon>
        <taxon>Pseudomonadati</taxon>
        <taxon>Pseudomonadota</taxon>
        <taxon>Alphaproteobacteria</taxon>
        <taxon>Rhodobacterales</taxon>
        <taxon>Roseobacteraceae</taxon>
        <taxon>Primorskyibacter</taxon>
    </lineage>
</organism>
<keyword evidence="1" id="KW-1133">Transmembrane helix</keyword>
<dbReference type="RefSeq" id="WP_084351749.1">
    <property type="nucleotide sequence ID" value="NZ_FWYD01000003.1"/>
</dbReference>
<feature type="transmembrane region" description="Helical" evidence="1">
    <location>
        <begin position="34"/>
        <end position="56"/>
    </location>
</feature>
<dbReference type="AlphaFoldDB" id="A0A1W2AU79"/>
<keyword evidence="3" id="KW-1185">Reference proteome</keyword>
<sequence length="121" mass="13083">MLAAHLFVTAVGMAFFVGIVWSASWIANRWLHRIAAFGIGALASIWLAQNIVRGIFHCLHAPRYVPPAPGEGGEGQMIFNCDSAGGVIDRVYLYVIGPLALITLILISVRFLRAKPVVNAP</sequence>
<proteinExistence type="predicted"/>
<protein>
    <submittedName>
        <fullName evidence="2">Uncharacterized protein</fullName>
    </submittedName>
</protein>
<evidence type="ECO:0000313" key="3">
    <source>
        <dbReference type="Proteomes" id="UP000192330"/>
    </source>
</evidence>